<evidence type="ECO:0000313" key="2">
    <source>
        <dbReference type="EMBL" id="MQR00383.1"/>
    </source>
</evidence>
<keyword evidence="3" id="KW-1185">Reference proteome</keyword>
<proteinExistence type="predicted"/>
<evidence type="ECO:0000313" key="3">
    <source>
        <dbReference type="Proteomes" id="UP000451565"/>
    </source>
</evidence>
<reference evidence="2 3" key="1">
    <citation type="submission" date="2019-10" db="EMBL/GenBank/DDBJ databases">
        <title>Glaciimonas soli sp. nov., a psychrophilic bacterium isolated from the forest soil of a high elevation mountain in Taiwan.</title>
        <authorList>
            <person name="Wang L.-T."/>
            <person name="Shieh W.Y."/>
        </authorList>
    </citation>
    <scope>NUCLEOTIDE SEQUENCE [LARGE SCALE GENOMIC DNA]</scope>
    <source>
        <strain evidence="2 3">GS1</strain>
    </source>
</reference>
<protein>
    <submittedName>
        <fullName evidence="2">MOSC domain-containing protein</fullName>
    </submittedName>
</protein>
<dbReference type="RefSeq" id="WP_153233988.1">
    <property type="nucleotide sequence ID" value="NZ_WINI01000003.1"/>
</dbReference>
<dbReference type="GO" id="GO:0003824">
    <property type="term" value="F:catalytic activity"/>
    <property type="evidence" value="ECO:0007669"/>
    <property type="project" value="InterPro"/>
</dbReference>
<dbReference type="InterPro" id="IPR005302">
    <property type="entry name" value="MoCF_Sase_C"/>
</dbReference>
<name>A0A843YS61_9BURK</name>
<dbReference type="PROSITE" id="PS51340">
    <property type="entry name" value="MOSC"/>
    <property type="match status" value="1"/>
</dbReference>
<dbReference type="OrthoDB" id="581532at2"/>
<dbReference type="SUPFAM" id="SSF141673">
    <property type="entry name" value="MOSC N-terminal domain-like"/>
    <property type="match status" value="1"/>
</dbReference>
<dbReference type="Pfam" id="PF03476">
    <property type="entry name" value="MOSC_N"/>
    <property type="match status" value="1"/>
</dbReference>
<dbReference type="PANTHER" id="PTHR14237">
    <property type="entry name" value="MOLYBDOPTERIN COFACTOR SULFURASE MOSC"/>
    <property type="match status" value="1"/>
</dbReference>
<evidence type="ECO:0000259" key="1">
    <source>
        <dbReference type="PROSITE" id="PS51340"/>
    </source>
</evidence>
<dbReference type="InterPro" id="IPR011037">
    <property type="entry name" value="Pyrv_Knase-like_insert_dom_sf"/>
</dbReference>
<gene>
    <name evidence="2" type="ORF">GEV47_06785</name>
</gene>
<accession>A0A843YS61</accession>
<dbReference type="AlphaFoldDB" id="A0A843YS61"/>
<dbReference type="InterPro" id="IPR005303">
    <property type="entry name" value="MOCOS_middle"/>
</dbReference>
<dbReference type="SUPFAM" id="SSF50800">
    <property type="entry name" value="PK beta-barrel domain-like"/>
    <property type="match status" value="1"/>
</dbReference>
<dbReference type="GO" id="GO:0030170">
    <property type="term" value="F:pyridoxal phosphate binding"/>
    <property type="evidence" value="ECO:0007669"/>
    <property type="project" value="InterPro"/>
</dbReference>
<dbReference type="PANTHER" id="PTHR14237:SF19">
    <property type="entry name" value="MITOCHONDRIAL AMIDOXIME REDUCING COMPONENT 1"/>
    <property type="match status" value="1"/>
</dbReference>
<dbReference type="Proteomes" id="UP000451565">
    <property type="component" value="Unassembled WGS sequence"/>
</dbReference>
<sequence length="285" mass="31530">MPIVTALTIYPIKSCAGIALQEARLTAAGLRHFQANDREWMVVDYAGNFLTQRDYPQMALIVPSLDKQGMHVNAPGMPTLNIAYQGAAENSASSNKRDVVIWDDALEADDCNENAANWFTQAIGIPCRLVHFSAASQRFASAKWTHGRAVPTLFSDGYPMLLISQASLDDLNQKLHAQQRNALPMNRFRPNIVIDGVEAFEEDFTETFSTDTVQLQPVKPCPRCPMPSVDQTTGKFGPDPLEILQTYRANPKVDDGITFGMNLILLKGEGEILRVGQELEMTLAF</sequence>
<dbReference type="EMBL" id="WINI01000003">
    <property type="protein sequence ID" value="MQR00383.1"/>
    <property type="molecule type" value="Genomic_DNA"/>
</dbReference>
<dbReference type="GO" id="GO:0030151">
    <property type="term" value="F:molybdenum ion binding"/>
    <property type="evidence" value="ECO:0007669"/>
    <property type="project" value="InterPro"/>
</dbReference>
<comment type="caution">
    <text evidence="2">The sequence shown here is derived from an EMBL/GenBank/DDBJ whole genome shotgun (WGS) entry which is preliminary data.</text>
</comment>
<dbReference type="Pfam" id="PF03473">
    <property type="entry name" value="MOSC"/>
    <property type="match status" value="1"/>
</dbReference>
<feature type="domain" description="MOSC" evidence="1">
    <location>
        <begin position="127"/>
        <end position="282"/>
    </location>
</feature>
<organism evidence="2 3">
    <name type="scientific">Glaciimonas soli</name>
    <dbReference type="NCBI Taxonomy" id="2590999"/>
    <lineage>
        <taxon>Bacteria</taxon>
        <taxon>Pseudomonadati</taxon>
        <taxon>Pseudomonadota</taxon>
        <taxon>Betaproteobacteria</taxon>
        <taxon>Burkholderiales</taxon>
        <taxon>Oxalobacteraceae</taxon>
        <taxon>Glaciimonas</taxon>
    </lineage>
</organism>